<dbReference type="EMBL" id="BAABJX010000022">
    <property type="protein sequence ID" value="GAA4830006.1"/>
    <property type="molecule type" value="Genomic_DNA"/>
</dbReference>
<accession>A0ABP9D672</accession>
<organism evidence="1 2">
    <name type="scientific">Algivirga pacifica</name>
    <dbReference type="NCBI Taxonomy" id="1162670"/>
    <lineage>
        <taxon>Bacteria</taxon>
        <taxon>Pseudomonadati</taxon>
        <taxon>Bacteroidota</taxon>
        <taxon>Cytophagia</taxon>
        <taxon>Cytophagales</taxon>
        <taxon>Flammeovirgaceae</taxon>
        <taxon>Algivirga</taxon>
    </lineage>
</organism>
<evidence type="ECO:0000313" key="2">
    <source>
        <dbReference type="Proteomes" id="UP001500298"/>
    </source>
</evidence>
<keyword evidence="2" id="KW-1185">Reference proteome</keyword>
<name>A0ABP9D672_9BACT</name>
<dbReference type="Proteomes" id="UP001500298">
    <property type="component" value="Unassembled WGS sequence"/>
</dbReference>
<sequence length="73" mass="8489">MKADKEKNTGSDMKNNTLTNSHVLFEESIEVSFLSRIEEVIDTWSISGYMSTEEAWEKLEKSLFEKKSNRDLL</sequence>
<proteinExistence type="predicted"/>
<evidence type="ECO:0000313" key="1">
    <source>
        <dbReference type="EMBL" id="GAA4830006.1"/>
    </source>
</evidence>
<evidence type="ECO:0008006" key="3">
    <source>
        <dbReference type="Google" id="ProtNLM"/>
    </source>
</evidence>
<reference evidence="2" key="1">
    <citation type="journal article" date="2019" name="Int. J. Syst. Evol. Microbiol.">
        <title>The Global Catalogue of Microorganisms (GCM) 10K type strain sequencing project: providing services to taxonomists for standard genome sequencing and annotation.</title>
        <authorList>
            <consortium name="The Broad Institute Genomics Platform"/>
            <consortium name="The Broad Institute Genome Sequencing Center for Infectious Disease"/>
            <person name="Wu L."/>
            <person name="Ma J."/>
        </authorList>
    </citation>
    <scope>NUCLEOTIDE SEQUENCE [LARGE SCALE GENOMIC DNA]</scope>
    <source>
        <strain evidence="2">JCM 18326</strain>
    </source>
</reference>
<gene>
    <name evidence="1" type="ORF">GCM10023331_14100</name>
</gene>
<comment type="caution">
    <text evidence="1">The sequence shown here is derived from an EMBL/GenBank/DDBJ whole genome shotgun (WGS) entry which is preliminary data.</text>
</comment>
<protein>
    <recommendedName>
        <fullName evidence="3">CopG family transcriptional regulator</fullName>
    </recommendedName>
</protein>